<dbReference type="EMBL" id="SMFZ01000002">
    <property type="protein sequence ID" value="TCK22856.1"/>
    <property type="molecule type" value="Genomic_DNA"/>
</dbReference>
<organism evidence="5 6">
    <name type="scientific">Pseudonocardia endophytica</name>
    <dbReference type="NCBI Taxonomy" id="401976"/>
    <lineage>
        <taxon>Bacteria</taxon>
        <taxon>Bacillati</taxon>
        <taxon>Actinomycetota</taxon>
        <taxon>Actinomycetes</taxon>
        <taxon>Pseudonocardiales</taxon>
        <taxon>Pseudonocardiaceae</taxon>
        <taxon>Pseudonocardia</taxon>
    </lineage>
</organism>
<evidence type="ECO:0000313" key="5">
    <source>
        <dbReference type="EMBL" id="TCK22856.1"/>
    </source>
</evidence>
<dbReference type="PRINTS" id="PR00598">
    <property type="entry name" value="HTHMARR"/>
</dbReference>
<protein>
    <submittedName>
        <fullName evidence="5">DNA-binding MarR family transcriptional regulator</fullName>
    </submittedName>
</protein>
<keyword evidence="6" id="KW-1185">Reference proteome</keyword>
<keyword evidence="1" id="KW-0805">Transcription regulation</keyword>
<evidence type="ECO:0000313" key="6">
    <source>
        <dbReference type="Proteomes" id="UP000295560"/>
    </source>
</evidence>
<evidence type="ECO:0000259" key="4">
    <source>
        <dbReference type="PROSITE" id="PS50995"/>
    </source>
</evidence>
<reference evidence="5 6" key="1">
    <citation type="submission" date="2019-03" db="EMBL/GenBank/DDBJ databases">
        <title>Sequencing the genomes of 1000 actinobacteria strains.</title>
        <authorList>
            <person name="Klenk H.-P."/>
        </authorList>
    </citation>
    <scope>NUCLEOTIDE SEQUENCE [LARGE SCALE GENOMIC DNA]</scope>
    <source>
        <strain evidence="5 6">DSM 44969</strain>
    </source>
</reference>
<dbReference type="Pfam" id="PF01047">
    <property type="entry name" value="MarR"/>
    <property type="match status" value="1"/>
</dbReference>
<sequence>MADPESPTELVDAFWSVARRLRHVSAEALARWELSPSQARALSVLARHGEMRPGELARHLRIAPRSATEVVDDLADRGLCERVPDPHDRRATLLRLTDHGVRAAEGVRASRGEQADALFGHLSSVDRAELTRLLGSLRAHVEDDAHRDLPDAPPDGARSST</sequence>
<keyword evidence="2 5" id="KW-0238">DNA-binding</keyword>
<dbReference type="AlphaFoldDB" id="A0A4V2PI15"/>
<dbReference type="Proteomes" id="UP000295560">
    <property type="component" value="Unassembled WGS sequence"/>
</dbReference>
<dbReference type="InterPro" id="IPR036388">
    <property type="entry name" value="WH-like_DNA-bd_sf"/>
</dbReference>
<dbReference type="RefSeq" id="WP_207908946.1">
    <property type="nucleotide sequence ID" value="NZ_SMFZ01000002.1"/>
</dbReference>
<gene>
    <name evidence="5" type="ORF">EV378_6867</name>
</gene>
<proteinExistence type="predicted"/>
<evidence type="ECO:0000256" key="3">
    <source>
        <dbReference type="ARBA" id="ARBA00023163"/>
    </source>
</evidence>
<dbReference type="GO" id="GO:0003677">
    <property type="term" value="F:DNA binding"/>
    <property type="evidence" value="ECO:0007669"/>
    <property type="project" value="UniProtKB-KW"/>
</dbReference>
<accession>A0A4V2PI15</accession>
<dbReference type="GO" id="GO:0006950">
    <property type="term" value="P:response to stress"/>
    <property type="evidence" value="ECO:0007669"/>
    <property type="project" value="TreeGrafter"/>
</dbReference>
<evidence type="ECO:0000256" key="1">
    <source>
        <dbReference type="ARBA" id="ARBA00023015"/>
    </source>
</evidence>
<dbReference type="GO" id="GO:0003700">
    <property type="term" value="F:DNA-binding transcription factor activity"/>
    <property type="evidence" value="ECO:0007669"/>
    <property type="project" value="InterPro"/>
</dbReference>
<evidence type="ECO:0000256" key="2">
    <source>
        <dbReference type="ARBA" id="ARBA00023125"/>
    </source>
</evidence>
<name>A0A4V2PI15_PSEEN</name>
<dbReference type="InterPro" id="IPR000835">
    <property type="entry name" value="HTH_MarR-typ"/>
</dbReference>
<dbReference type="PROSITE" id="PS01117">
    <property type="entry name" value="HTH_MARR_1"/>
    <property type="match status" value="1"/>
</dbReference>
<dbReference type="InterPro" id="IPR039422">
    <property type="entry name" value="MarR/SlyA-like"/>
</dbReference>
<dbReference type="PROSITE" id="PS50995">
    <property type="entry name" value="HTH_MARR_2"/>
    <property type="match status" value="1"/>
</dbReference>
<feature type="domain" description="HTH marR-type" evidence="4">
    <location>
        <begin position="7"/>
        <end position="139"/>
    </location>
</feature>
<dbReference type="InterPro" id="IPR023187">
    <property type="entry name" value="Tscrpt_reg_MarR-type_CS"/>
</dbReference>
<dbReference type="SUPFAM" id="SSF46785">
    <property type="entry name" value="Winged helix' DNA-binding domain"/>
    <property type="match status" value="1"/>
</dbReference>
<comment type="caution">
    <text evidence="5">The sequence shown here is derived from an EMBL/GenBank/DDBJ whole genome shotgun (WGS) entry which is preliminary data.</text>
</comment>
<dbReference type="InterPro" id="IPR036390">
    <property type="entry name" value="WH_DNA-bd_sf"/>
</dbReference>
<dbReference type="PANTHER" id="PTHR33164:SF94">
    <property type="entry name" value="TRANSCRIPTIONAL REGULATORY PROTEIN-RELATED"/>
    <property type="match status" value="1"/>
</dbReference>
<dbReference type="SMART" id="SM00347">
    <property type="entry name" value="HTH_MARR"/>
    <property type="match status" value="1"/>
</dbReference>
<dbReference type="PANTHER" id="PTHR33164">
    <property type="entry name" value="TRANSCRIPTIONAL REGULATOR, MARR FAMILY"/>
    <property type="match status" value="1"/>
</dbReference>
<keyword evidence="3" id="KW-0804">Transcription</keyword>
<dbReference type="Gene3D" id="1.10.10.10">
    <property type="entry name" value="Winged helix-like DNA-binding domain superfamily/Winged helix DNA-binding domain"/>
    <property type="match status" value="1"/>
</dbReference>